<dbReference type="Proteomes" id="UP000663825">
    <property type="component" value="Unassembled WGS sequence"/>
</dbReference>
<keyword evidence="11" id="KW-0067">ATP-binding</keyword>
<dbReference type="GO" id="GO:0004674">
    <property type="term" value="F:protein serine/threonine kinase activity"/>
    <property type="evidence" value="ECO:0007669"/>
    <property type="project" value="UniProtKB-EC"/>
</dbReference>
<evidence type="ECO:0000313" key="18">
    <source>
        <dbReference type="Proteomes" id="UP000663825"/>
    </source>
</evidence>
<dbReference type="InterPro" id="IPR036936">
    <property type="entry name" value="CRIB_dom_sf"/>
</dbReference>
<feature type="region of interest" description="Disordered" evidence="15">
    <location>
        <begin position="393"/>
        <end position="413"/>
    </location>
</feature>
<dbReference type="Gene3D" id="3.30.200.20">
    <property type="entry name" value="Phosphorylase Kinase, domain 1"/>
    <property type="match status" value="1"/>
</dbReference>
<keyword evidence="10" id="KW-0547">Nucleotide-binding</keyword>
<feature type="compositionally biased region" description="Polar residues" evidence="15">
    <location>
        <begin position="533"/>
        <end position="551"/>
    </location>
</feature>
<dbReference type="SUPFAM" id="SSF56112">
    <property type="entry name" value="Protein kinase-like (PK-like)"/>
    <property type="match status" value="1"/>
</dbReference>
<dbReference type="Pfam" id="PF00786">
    <property type="entry name" value="PBD"/>
    <property type="match status" value="1"/>
</dbReference>
<dbReference type="EC" id="2.7.11.1" evidence="5"/>
<evidence type="ECO:0000256" key="1">
    <source>
        <dbReference type="ARBA" id="ARBA00001946"/>
    </source>
</evidence>
<dbReference type="InterPro" id="IPR008271">
    <property type="entry name" value="Ser/Thr_kinase_AS"/>
</dbReference>
<feature type="compositionally biased region" description="Low complexity" evidence="15">
    <location>
        <begin position="662"/>
        <end position="672"/>
    </location>
</feature>
<dbReference type="GO" id="GO:0046872">
    <property type="term" value="F:metal ion binding"/>
    <property type="evidence" value="ECO:0007669"/>
    <property type="project" value="UniProtKB-KW"/>
</dbReference>
<protein>
    <recommendedName>
        <fullName evidence="5">non-specific serine/threonine protein kinase</fullName>
        <ecNumber evidence="5">2.7.11.1</ecNumber>
    </recommendedName>
</protein>
<feature type="region of interest" description="Disordered" evidence="15">
    <location>
        <begin position="655"/>
        <end position="687"/>
    </location>
</feature>
<dbReference type="AlphaFoldDB" id="A0A817QBX6"/>
<dbReference type="PROSITE" id="PS00108">
    <property type="entry name" value="PROTEIN_KINASE_ST"/>
    <property type="match status" value="1"/>
</dbReference>
<dbReference type="EMBL" id="CAJNXB010001894">
    <property type="protein sequence ID" value="CAF3200201.1"/>
    <property type="molecule type" value="Genomic_DNA"/>
</dbReference>
<comment type="similarity">
    <text evidence="3">Belongs to the MLF family.</text>
</comment>
<evidence type="ECO:0000256" key="9">
    <source>
        <dbReference type="ARBA" id="ARBA00022723"/>
    </source>
</evidence>
<dbReference type="InterPro" id="IPR000719">
    <property type="entry name" value="Prot_kinase_dom"/>
</dbReference>
<comment type="subcellular location">
    <subcellularLocation>
        <location evidence="2">Cytoplasm</location>
    </subcellularLocation>
</comment>
<dbReference type="InterPro" id="IPR019376">
    <property type="entry name" value="Myeloid_leukemia_factor"/>
</dbReference>
<feature type="domain" description="Protein kinase" evidence="16">
    <location>
        <begin position="772"/>
        <end position="1026"/>
    </location>
</feature>
<evidence type="ECO:0000256" key="10">
    <source>
        <dbReference type="ARBA" id="ARBA00022741"/>
    </source>
</evidence>
<feature type="compositionally biased region" description="Acidic residues" evidence="15">
    <location>
        <begin position="497"/>
        <end position="521"/>
    </location>
</feature>
<keyword evidence="9" id="KW-0479">Metal-binding</keyword>
<feature type="compositionally biased region" description="Low complexity" evidence="15">
    <location>
        <begin position="725"/>
        <end position="736"/>
    </location>
</feature>
<feature type="region of interest" description="Disordered" evidence="15">
    <location>
        <begin position="178"/>
        <end position="245"/>
    </location>
</feature>
<feature type="compositionally biased region" description="Basic residues" evidence="15">
    <location>
        <begin position="739"/>
        <end position="748"/>
    </location>
</feature>
<accession>A0A817QBX6</accession>
<keyword evidence="12" id="KW-0460">Magnesium</keyword>
<dbReference type="SMART" id="SM00220">
    <property type="entry name" value="S_TKc"/>
    <property type="match status" value="1"/>
</dbReference>
<feature type="compositionally biased region" description="Low complexity" evidence="15">
    <location>
        <begin position="603"/>
        <end position="612"/>
    </location>
</feature>
<evidence type="ECO:0000256" key="13">
    <source>
        <dbReference type="ARBA" id="ARBA00047899"/>
    </source>
</evidence>
<organism evidence="17 18">
    <name type="scientific">Rotaria socialis</name>
    <dbReference type="NCBI Taxonomy" id="392032"/>
    <lineage>
        <taxon>Eukaryota</taxon>
        <taxon>Metazoa</taxon>
        <taxon>Spiralia</taxon>
        <taxon>Gnathifera</taxon>
        <taxon>Rotifera</taxon>
        <taxon>Eurotatoria</taxon>
        <taxon>Bdelloidea</taxon>
        <taxon>Philodinida</taxon>
        <taxon>Philodinidae</taxon>
        <taxon>Rotaria</taxon>
    </lineage>
</organism>
<comment type="caution">
    <text evidence="17">The sequence shown here is derived from an EMBL/GenBank/DDBJ whole genome shotgun (WGS) entry which is preliminary data.</text>
</comment>
<dbReference type="OrthoDB" id="8707547at2759"/>
<dbReference type="InterPro" id="IPR000095">
    <property type="entry name" value="CRIB_dom"/>
</dbReference>
<feature type="compositionally biased region" description="Polar residues" evidence="15">
    <location>
        <begin position="430"/>
        <end position="442"/>
    </location>
</feature>
<dbReference type="PROSITE" id="PS50011">
    <property type="entry name" value="PROTEIN_KINASE_DOM"/>
    <property type="match status" value="1"/>
</dbReference>
<dbReference type="GO" id="GO:0005524">
    <property type="term" value="F:ATP binding"/>
    <property type="evidence" value="ECO:0007669"/>
    <property type="project" value="UniProtKB-KW"/>
</dbReference>
<feature type="region of interest" description="Disordered" evidence="15">
    <location>
        <begin position="488"/>
        <end position="628"/>
    </location>
</feature>
<dbReference type="Pfam" id="PF10248">
    <property type="entry name" value="Mlf1IP"/>
    <property type="match status" value="1"/>
</dbReference>
<evidence type="ECO:0000256" key="11">
    <source>
        <dbReference type="ARBA" id="ARBA00022840"/>
    </source>
</evidence>
<evidence type="ECO:0000256" key="12">
    <source>
        <dbReference type="ARBA" id="ARBA00022842"/>
    </source>
</evidence>
<dbReference type="PANTHER" id="PTHR45832">
    <property type="entry name" value="SERINE/THREONINE-PROTEIN KINASE SAMKA-RELATED-RELATED"/>
    <property type="match status" value="1"/>
</dbReference>
<dbReference type="Gene3D" id="1.10.510.10">
    <property type="entry name" value="Transferase(Phosphotransferase) domain 1"/>
    <property type="match status" value="1"/>
</dbReference>
<dbReference type="GO" id="GO:0005737">
    <property type="term" value="C:cytoplasm"/>
    <property type="evidence" value="ECO:0007669"/>
    <property type="project" value="UniProtKB-SubCell"/>
</dbReference>
<proteinExistence type="inferred from homology"/>
<feature type="compositionally biased region" description="Low complexity" evidence="15">
    <location>
        <begin position="523"/>
        <end position="532"/>
    </location>
</feature>
<evidence type="ECO:0000256" key="4">
    <source>
        <dbReference type="ARBA" id="ARBA00008874"/>
    </source>
</evidence>
<evidence type="ECO:0000256" key="6">
    <source>
        <dbReference type="ARBA" id="ARBA00022490"/>
    </source>
</evidence>
<evidence type="ECO:0000256" key="15">
    <source>
        <dbReference type="SAM" id="MobiDB-lite"/>
    </source>
</evidence>
<feature type="region of interest" description="Disordered" evidence="15">
    <location>
        <begin position="725"/>
        <end position="750"/>
    </location>
</feature>
<dbReference type="InterPro" id="IPR011009">
    <property type="entry name" value="Kinase-like_dom_sf"/>
</dbReference>
<evidence type="ECO:0000256" key="7">
    <source>
        <dbReference type="ARBA" id="ARBA00022553"/>
    </source>
</evidence>
<feature type="compositionally biased region" description="Polar residues" evidence="15">
    <location>
        <begin position="194"/>
        <end position="224"/>
    </location>
</feature>
<gene>
    <name evidence="17" type="ORF">TIS948_LOCUS12532</name>
</gene>
<evidence type="ECO:0000256" key="14">
    <source>
        <dbReference type="ARBA" id="ARBA00048679"/>
    </source>
</evidence>
<feature type="compositionally biased region" description="Polar residues" evidence="15">
    <location>
        <begin position="568"/>
        <end position="591"/>
    </location>
</feature>
<comment type="similarity">
    <text evidence="4">Belongs to the protein kinase superfamily. STE Ser/Thr protein kinase family. STE20 subfamily.</text>
</comment>
<evidence type="ECO:0000256" key="5">
    <source>
        <dbReference type="ARBA" id="ARBA00012513"/>
    </source>
</evidence>
<reference evidence="17" key="1">
    <citation type="submission" date="2021-02" db="EMBL/GenBank/DDBJ databases">
        <authorList>
            <person name="Nowell W R."/>
        </authorList>
    </citation>
    <scope>NUCLEOTIDE SEQUENCE</scope>
</reference>
<dbReference type="SMART" id="SM00285">
    <property type="entry name" value="PBD"/>
    <property type="match status" value="1"/>
</dbReference>
<evidence type="ECO:0000256" key="8">
    <source>
        <dbReference type="ARBA" id="ARBA00022679"/>
    </source>
</evidence>
<keyword evidence="8" id="KW-0808">Transferase</keyword>
<feature type="region of interest" description="Disordered" evidence="15">
    <location>
        <begin position="90"/>
        <end position="111"/>
    </location>
</feature>
<comment type="cofactor">
    <cofactor evidence="1">
        <name>Mg(2+)</name>
        <dbReference type="ChEBI" id="CHEBI:18420"/>
    </cofactor>
</comment>
<dbReference type="PANTHER" id="PTHR45832:SF22">
    <property type="entry name" value="SERINE_THREONINE-PROTEIN KINASE SAMKA-RELATED"/>
    <property type="match status" value="1"/>
</dbReference>
<dbReference type="InterPro" id="IPR051931">
    <property type="entry name" value="PAK3-like"/>
</dbReference>
<evidence type="ECO:0000313" key="17">
    <source>
        <dbReference type="EMBL" id="CAF3200201.1"/>
    </source>
</evidence>
<evidence type="ECO:0000259" key="16">
    <source>
        <dbReference type="PROSITE" id="PS50011"/>
    </source>
</evidence>
<feature type="region of interest" description="Disordered" evidence="15">
    <location>
        <begin position="429"/>
        <end position="449"/>
    </location>
</feature>
<name>A0A817QBX6_9BILA</name>
<evidence type="ECO:0000256" key="3">
    <source>
        <dbReference type="ARBA" id="ARBA00008332"/>
    </source>
</evidence>
<evidence type="ECO:0000256" key="2">
    <source>
        <dbReference type="ARBA" id="ARBA00004496"/>
    </source>
</evidence>
<feature type="compositionally biased region" description="Basic and acidic residues" evidence="15">
    <location>
        <begin position="556"/>
        <end position="567"/>
    </location>
</feature>
<comment type="catalytic activity">
    <reaction evidence="13">
        <text>L-threonyl-[protein] + ATP = O-phospho-L-threonyl-[protein] + ADP + H(+)</text>
        <dbReference type="Rhea" id="RHEA:46608"/>
        <dbReference type="Rhea" id="RHEA-COMP:11060"/>
        <dbReference type="Rhea" id="RHEA-COMP:11605"/>
        <dbReference type="ChEBI" id="CHEBI:15378"/>
        <dbReference type="ChEBI" id="CHEBI:30013"/>
        <dbReference type="ChEBI" id="CHEBI:30616"/>
        <dbReference type="ChEBI" id="CHEBI:61977"/>
        <dbReference type="ChEBI" id="CHEBI:456216"/>
        <dbReference type="EC" id="2.7.11.1"/>
    </reaction>
</comment>
<dbReference type="FunFam" id="1.10.510.10:FF:000768">
    <property type="entry name" value="Non-specific serine/threonine protein kinase"/>
    <property type="match status" value="1"/>
</dbReference>
<keyword evidence="6" id="KW-0963">Cytoplasm</keyword>
<comment type="catalytic activity">
    <reaction evidence="14">
        <text>L-seryl-[protein] + ATP = O-phospho-L-seryl-[protein] + ADP + H(+)</text>
        <dbReference type="Rhea" id="RHEA:17989"/>
        <dbReference type="Rhea" id="RHEA-COMP:9863"/>
        <dbReference type="Rhea" id="RHEA-COMP:11604"/>
        <dbReference type="ChEBI" id="CHEBI:15378"/>
        <dbReference type="ChEBI" id="CHEBI:29999"/>
        <dbReference type="ChEBI" id="CHEBI:30616"/>
        <dbReference type="ChEBI" id="CHEBI:83421"/>
        <dbReference type="ChEBI" id="CHEBI:456216"/>
        <dbReference type="EC" id="2.7.11.1"/>
    </reaction>
</comment>
<sequence>MFGFPINLFGIPNSTNHPMNSNSLIPHQQSLFGNSLMMPSPFGNMNGLMGSFGMNPSPFAMMDRLMQEAHQNSNRSLQSFSSTTVMSYNGTDGRPKVYQETKSCNRGPGGIEETRQAIRDTERGLNKVHIGHRIGDRKHVVEREMNTTTGQISENVELENLDEDETDDFKTEWRQRSAHGGVNHRHPHHPYYQQIGSNRSFNPSSRPQSAQLAIEHNSASGLSSRQHKKSPKNFNNLSHRPQHHYSDTIDLTGDTRIENDVEEIRHLPSPQSLSTKRKPSAAEGASNYINGQLLLFNPLNHTISVNMSRTGRFREFFSSKRNASPQIYQISTPLNVTKNIHVSYDPTTKTFQGLPSEWEHEVKNLFVQSQPEHKAHVMTCALKVIQQTMRENNSQTKHLHIQDTSHSDGLSYESGDELSEIEYDIRSSQEKLNVNTSSSPFSSKKDEPVDHASAKKYALGKLPTHLNSSSDFVEELKRATIIRKKGLNTNTGKLDDNNNDNDNDNDDGDGDDDDDDDDDDNNSPKSTTPSNSRPHTPTHLQNRQGTTTTPMYQIHRNRDTLTNEDVKSNQSLSTPLSSNASKYSPTNNSPFKYSLPVRHHSNNDNLSANNINGKDHQQKEQPPAVPPKTVRYNAATNKISSSNIALNIPAVNKENTTNAMPSSQYLSSSKESQPLTSPTEPQPLILSKPSPPLILPKQSEPLVSIKQSEPLVSIKQSEPLVSIKQSESVSSSKELQPIQRHKSKSSKRKITEEEAIKELEPIAAKDDPISRFLIKKKIGSGAAGDVDLAIDTKTNTKIAIKRMLWSKQPRKELIVGEILVMKTCRFRSIVNFLDCYLRPNELWIVMEYMRGGQLTQIVEQTILDEGQMAAVTKECLEALQFLHSKNIIHRDVKSDNVLVGLDGSVKLTDFGFCAQLANTESLRTTMVGTPYWMSPEVIKKLKYDKKVDIWSLGILVIEMIDGSPPYINEQPFRAMCKIAMQEEPPSISPESQERISNDAQNFLKRCLTIDPRQRADTTELLAHLFIKRAKPLESLVPNIRAVCNNEAD</sequence>
<keyword evidence="7" id="KW-0597">Phosphoprotein</keyword>
<dbReference type="Pfam" id="PF00069">
    <property type="entry name" value="Pkinase"/>
    <property type="match status" value="1"/>
</dbReference>
<dbReference type="Gene3D" id="3.90.810.10">
    <property type="entry name" value="CRIB domain"/>
    <property type="match status" value="1"/>
</dbReference>